<evidence type="ECO:0000313" key="3">
    <source>
        <dbReference type="Proteomes" id="UP000326396"/>
    </source>
</evidence>
<feature type="region of interest" description="Disordered" evidence="1">
    <location>
        <begin position="37"/>
        <end position="79"/>
    </location>
</feature>
<proteinExistence type="predicted"/>
<keyword evidence="3" id="KW-1185">Reference proteome</keyword>
<protein>
    <submittedName>
        <fullName evidence="2">Uncharacterized protein</fullName>
    </submittedName>
</protein>
<name>A0A5N6N6S5_9ASTR</name>
<sequence>MESQKASNEQWRIERTISRKIPGREIPTNYRGNLQRVNSISPATVEEEEGGTTNVNVEEDDGGNLVGDRNPNQGRNDTF</sequence>
<dbReference type="AlphaFoldDB" id="A0A5N6N6S5"/>
<dbReference type="Proteomes" id="UP000326396">
    <property type="component" value="Linkage Group LG3"/>
</dbReference>
<evidence type="ECO:0000256" key="1">
    <source>
        <dbReference type="SAM" id="MobiDB-lite"/>
    </source>
</evidence>
<evidence type="ECO:0000313" key="2">
    <source>
        <dbReference type="EMBL" id="KAD4385662.1"/>
    </source>
</evidence>
<feature type="compositionally biased region" description="Polar residues" evidence="1">
    <location>
        <begin position="70"/>
        <end position="79"/>
    </location>
</feature>
<organism evidence="2 3">
    <name type="scientific">Mikania micrantha</name>
    <name type="common">bitter vine</name>
    <dbReference type="NCBI Taxonomy" id="192012"/>
    <lineage>
        <taxon>Eukaryota</taxon>
        <taxon>Viridiplantae</taxon>
        <taxon>Streptophyta</taxon>
        <taxon>Embryophyta</taxon>
        <taxon>Tracheophyta</taxon>
        <taxon>Spermatophyta</taxon>
        <taxon>Magnoliopsida</taxon>
        <taxon>eudicotyledons</taxon>
        <taxon>Gunneridae</taxon>
        <taxon>Pentapetalae</taxon>
        <taxon>asterids</taxon>
        <taxon>campanulids</taxon>
        <taxon>Asterales</taxon>
        <taxon>Asteraceae</taxon>
        <taxon>Asteroideae</taxon>
        <taxon>Heliantheae alliance</taxon>
        <taxon>Eupatorieae</taxon>
        <taxon>Mikania</taxon>
    </lineage>
</organism>
<accession>A0A5N6N6S5</accession>
<comment type="caution">
    <text evidence="2">The sequence shown here is derived from an EMBL/GenBank/DDBJ whole genome shotgun (WGS) entry which is preliminary data.</text>
</comment>
<dbReference type="EMBL" id="SZYD01000013">
    <property type="protein sequence ID" value="KAD4385662.1"/>
    <property type="molecule type" value="Genomic_DNA"/>
</dbReference>
<reference evidence="2 3" key="1">
    <citation type="submission" date="2019-05" db="EMBL/GenBank/DDBJ databases">
        <title>Mikania micrantha, genome provides insights into the molecular mechanism of rapid growth.</title>
        <authorList>
            <person name="Liu B."/>
        </authorList>
    </citation>
    <scope>NUCLEOTIDE SEQUENCE [LARGE SCALE GENOMIC DNA]</scope>
    <source>
        <strain evidence="2">NLD-2019</strain>
        <tissue evidence="2">Leaf</tissue>
    </source>
</reference>
<gene>
    <name evidence="2" type="ORF">E3N88_25831</name>
</gene>